<dbReference type="PANTHER" id="PTHR10881:SF46">
    <property type="entry name" value="GOLGIN SUBFAMILY A MEMBER 2"/>
    <property type="match status" value="1"/>
</dbReference>
<keyword evidence="1" id="KW-0175">Coiled coil</keyword>
<proteinExistence type="predicted"/>
<dbReference type="GO" id="GO:0007030">
    <property type="term" value="P:Golgi organization"/>
    <property type="evidence" value="ECO:0007669"/>
    <property type="project" value="TreeGrafter"/>
</dbReference>
<sequence>MQRRMEELRKKPELPELLLQQLSSQPESPDSKEQLQQALDARAQLGTCVEQLKDLLKSLQVERDQHAENLKGENAIWHWKMQQMSEQMCKLREDRGHSMSQVQELETSVAKLRNQLAVPPPQEPPAGPSEVEPRLQAKAEQLQKELETLAGRLRAGFRTMQLWNRTFKEQLAEMQDSFVRLSNKNVVTTDMLQVHQYVEKGLAKKLSQLQKLRELKSPEA</sequence>
<dbReference type="InParanoid" id="A0A7J8EEE2"/>
<dbReference type="GO" id="GO:0032580">
    <property type="term" value="C:Golgi cisterna membrane"/>
    <property type="evidence" value="ECO:0007669"/>
    <property type="project" value="TreeGrafter"/>
</dbReference>
<dbReference type="EMBL" id="JACASF010000014">
    <property type="protein sequence ID" value="KAF6433763.1"/>
    <property type="molecule type" value="Genomic_DNA"/>
</dbReference>
<dbReference type="GO" id="GO:0005801">
    <property type="term" value="C:cis-Golgi network"/>
    <property type="evidence" value="ECO:0007669"/>
    <property type="project" value="TreeGrafter"/>
</dbReference>
<evidence type="ECO:0000259" key="2">
    <source>
        <dbReference type="Pfam" id="PF15070"/>
    </source>
</evidence>
<dbReference type="PANTHER" id="PTHR10881">
    <property type="entry name" value="GOLGIN SUBFAMILY A MEMBER-RELATED"/>
    <property type="match status" value="1"/>
</dbReference>
<name>A0A7J8EEE2_MOLMO</name>
<reference evidence="3 4" key="1">
    <citation type="journal article" date="2020" name="Nature">
        <title>Six reference-quality genomes reveal evolution of bat adaptations.</title>
        <authorList>
            <person name="Jebb D."/>
            <person name="Huang Z."/>
            <person name="Pippel M."/>
            <person name="Hughes G.M."/>
            <person name="Lavrichenko K."/>
            <person name="Devanna P."/>
            <person name="Winkler S."/>
            <person name="Jermiin L.S."/>
            <person name="Skirmuntt E.C."/>
            <person name="Katzourakis A."/>
            <person name="Burkitt-Gray L."/>
            <person name="Ray D.A."/>
            <person name="Sullivan K.A.M."/>
            <person name="Roscito J.G."/>
            <person name="Kirilenko B.M."/>
            <person name="Davalos L.M."/>
            <person name="Corthals A.P."/>
            <person name="Power M.L."/>
            <person name="Jones G."/>
            <person name="Ransome R.D."/>
            <person name="Dechmann D.K.N."/>
            <person name="Locatelli A.G."/>
            <person name="Puechmaille S.J."/>
            <person name="Fedrigo O."/>
            <person name="Jarvis E.D."/>
            <person name="Hiller M."/>
            <person name="Vernes S.C."/>
            <person name="Myers E.W."/>
            <person name="Teeling E.C."/>
        </authorList>
    </citation>
    <scope>NUCLEOTIDE SEQUENCE [LARGE SCALE GENOMIC DNA]</scope>
    <source>
        <strain evidence="3">MMolMol1</strain>
        <tissue evidence="3">Muscle</tissue>
    </source>
</reference>
<feature type="domain" description="Golgin subfamily A conserved" evidence="2">
    <location>
        <begin position="51"/>
        <end position="158"/>
    </location>
</feature>
<evidence type="ECO:0000313" key="4">
    <source>
        <dbReference type="Proteomes" id="UP000550707"/>
    </source>
</evidence>
<keyword evidence="4" id="KW-1185">Reference proteome</keyword>
<dbReference type="GO" id="GO:0000137">
    <property type="term" value="C:Golgi cis cisterna"/>
    <property type="evidence" value="ECO:0007669"/>
    <property type="project" value="TreeGrafter"/>
</dbReference>
<gene>
    <name evidence="3" type="ORF">HJG59_008833</name>
</gene>
<dbReference type="AlphaFoldDB" id="A0A7J8EEE2"/>
<comment type="caution">
    <text evidence="3">The sequence shown here is derived from an EMBL/GenBank/DDBJ whole genome shotgun (WGS) entry which is preliminary data.</text>
</comment>
<organism evidence="3 4">
    <name type="scientific">Molossus molossus</name>
    <name type="common">Pallas' mastiff bat</name>
    <name type="synonym">Vespertilio molossus</name>
    <dbReference type="NCBI Taxonomy" id="27622"/>
    <lineage>
        <taxon>Eukaryota</taxon>
        <taxon>Metazoa</taxon>
        <taxon>Chordata</taxon>
        <taxon>Craniata</taxon>
        <taxon>Vertebrata</taxon>
        <taxon>Euteleostomi</taxon>
        <taxon>Mammalia</taxon>
        <taxon>Eutheria</taxon>
        <taxon>Laurasiatheria</taxon>
        <taxon>Chiroptera</taxon>
        <taxon>Yangochiroptera</taxon>
        <taxon>Molossidae</taxon>
        <taxon>Molossus</taxon>
    </lineage>
</organism>
<evidence type="ECO:0000256" key="1">
    <source>
        <dbReference type="ARBA" id="ARBA00023054"/>
    </source>
</evidence>
<dbReference type="InterPro" id="IPR024858">
    <property type="entry name" value="GOLGA"/>
</dbReference>
<protein>
    <recommendedName>
        <fullName evidence="2">Golgin subfamily A conserved domain-containing protein</fullName>
    </recommendedName>
</protein>
<feature type="domain" description="Golgin subfamily A conserved" evidence="2">
    <location>
        <begin position="164"/>
        <end position="216"/>
    </location>
</feature>
<dbReference type="InterPro" id="IPR043976">
    <property type="entry name" value="GOLGA_cons_dom"/>
</dbReference>
<dbReference type="Proteomes" id="UP000550707">
    <property type="component" value="Unassembled WGS sequence"/>
</dbReference>
<evidence type="ECO:0000313" key="3">
    <source>
        <dbReference type="EMBL" id="KAF6433763.1"/>
    </source>
</evidence>
<accession>A0A7J8EEE2</accession>
<dbReference type="Pfam" id="PF15070">
    <property type="entry name" value="GOLGA2L5"/>
    <property type="match status" value="2"/>
</dbReference>